<gene>
    <name evidence="11" type="ORF">B7R76_02575</name>
</gene>
<dbReference type="InterPro" id="IPR050388">
    <property type="entry name" value="ABC_Ni/Peptide_Import"/>
</dbReference>
<comment type="subcellular location">
    <subcellularLocation>
        <location evidence="1">Cell membrane</location>
        <topology evidence="1">Peripheral membrane protein</topology>
    </subcellularLocation>
</comment>
<protein>
    <recommendedName>
        <fullName evidence="10">ABC transporter domain-containing protein</fullName>
    </recommendedName>
</protein>
<dbReference type="GO" id="GO:0015833">
    <property type="term" value="P:peptide transport"/>
    <property type="evidence" value="ECO:0007669"/>
    <property type="project" value="InterPro"/>
</dbReference>
<evidence type="ECO:0000256" key="9">
    <source>
        <dbReference type="ARBA" id="ARBA00023136"/>
    </source>
</evidence>
<evidence type="ECO:0000256" key="1">
    <source>
        <dbReference type="ARBA" id="ARBA00004202"/>
    </source>
</evidence>
<proteinExistence type="inferred from homology"/>
<keyword evidence="4" id="KW-1003">Cell membrane</keyword>
<evidence type="ECO:0000256" key="3">
    <source>
        <dbReference type="ARBA" id="ARBA00022448"/>
    </source>
</evidence>
<dbReference type="AlphaFoldDB" id="A0A2J8B4T1"/>
<dbReference type="PROSITE" id="PS00211">
    <property type="entry name" value="ABC_TRANSPORTER_1"/>
    <property type="match status" value="1"/>
</dbReference>
<dbReference type="Pfam" id="PF08352">
    <property type="entry name" value="oligo_HPY"/>
    <property type="match status" value="1"/>
</dbReference>
<dbReference type="GO" id="GO:0005524">
    <property type="term" value="F:ATP binding"/>
    <property type="evidence" value="ECO:0007669"/>
    <property type="project" value="UniProtKB-KW"/>
</dbReference>
<evidence type="ECO:0000313" key="12">
    <source>
        <dbReference type="Proteomes" id="UP000236394"/>
    </source>
</evidence>
<dbReference type="InterPro" id="IPR003593">
    <property type="entry name" value="AAA+_ATPase"/>
</dbReference>
<dbReference type="InterPro" id="IPR017871">
    <property type="entry name" value="ABC_transporter-like_CS"/>
</dbReference>
<dbReference type="CDD" id="cd03257">
    <property type="entry name" value="ABC_NikE_OppD_transporters"/>
    <property type="match status" value="1"/>
</dbReference>
<keyword evidence="8" id="KW-1278">Translocase</keyword>
<organism evidence="11 12">
    <name type="scientific">Mageeibacillus indolicus</name>
    <dbReference type="NCBI Taxonomy" id="884684"/>
    <lineage>
        <taxon>Bacteria</taxon>
        <taxon>Bacillati</taxon>
        <taxon>Bacillota</taxon>
        <taxon>Clostridia</taxon>
        <taxon>Eubacteriales</taxon>
        <taxon>Oscillospiraceae</taxon>
        <taxon>Mageeibacillus</taxon>
    </lineage>
</organism>
<feature type="domain" description="ABC transporter" evidence="10">
    <location>
        <begin position="25"/>
        <end position="273"/>
    </location>
</feature>
<dbReference type="Pfam" id="PF00005">
    <property type="entry name" value="ABC_tran"/>
    <property type="match status" value="1"/>
</dbReference>
<dbReference type="SMART" id="SM00382">
    <property type="entry name" value="AAA"/>
    <property type="match status" value="1"/>
</dbReference>
<reference evidence="12" key="1">
    <citation type="submission" date="2017-04" db="EMBL/GenBank/DDBJ databases">
        <authorList>
            <person name="Bumgarner R.E."/>
            <person name="Fredricks D.N."/>
            <person name="Srinivasan S."/>
        </authorList>
    </citation>
    <scope>NUCLEOTIDE SEQUENCE [LARGE SCALE GENOMIC DNA]</scope>
    <source>
        <strain evidence="12">KA00405</strain>
    </source>
</reference>
<evidence type="ECO:0000256" key="6">
    <source>
        <dbReference type="ARBA" id="ARBA00022741"/>
    </source>
</evidence>
<evidence type="ECO:0000256" key="4">
    <source>
        <dbReference type="ARBA" id="ARBA00022475"/>
    </source>
</evidence>
<sequence length="348" mass="38564">MNDISVGAKTFGNQDCKHDPSYEVLKLEDFGIDFYLHGRVHPAVRHLNLSIHAGEIVGLVGESSCGKTVTAKACIGLLPDTAKVTRGKLLIDGKEMSTADERKWNKLRGKDVAMIFQDPLSALNPLHKIGKQVAENIKERMSRSERKNRTMAMLKEVGLPDVESIYQAYPFQLSGGMRQRVVIALALINNPSLLLADEPTTALDVTTQAQILQLLYSLSHKHNTSVLFISHDLGLINQFCRRVYVMYSGVIVEDGMVASVLQKPLHPYTKAMLASLPTIAKRHVDLPTIPGMMLPLEERATQLCPFVNRCLVAESVCSSVYPHYHQAPSTDNSGDIHRYLCHIQGGKQ</sequence>
<evidence type="ECO:0000313" key="11">
    <source>
        <dbReference type="EMBL" id="PNH19781.1"/>
    </source>
</evidence>
<evidence type="ECO:0000256" key="5">
    <source>
        <dbReference type="ARBA" id="ARBA00022519"/>
    </source>
</evidence>
<evidence type="ECO:0000256" key="8">
    <source>
        <dbReference type="ARBA" id="ARBA00022967"/>
    </source>
</evidence>
<accession>A0A2J8B4T1</accession>
<keyword evidence="9" id="KW-0472">Membrane</keyword>
<dbReference type="SUPFAM" id="SSF52540">
    <property type="entry name" value="P-loop containing nucleoside triphosphate hydrolases"/>
    <property type="match status" value="1"/>
</dbReference>
<dbReference type="Proteomes" id="UP000236394">
    <property type="component" value="Unassembled WGS sequence"/>
</dbReference>
<comment type="caution">
    <text evidence="11">The sequence shown here is derived from an EMBL/GenBank/DDBJ whole genome shotgun (WGS) entry which is preliminary data.</text>
</comment>
<dbReference type="InterPro" id="IPR013563">
    <property type="entry name" value="Oligopep_ABC_C"/>
</dbReference>
<dbReference type="PANTHER" id="PTHR43297:SF14">
    <property type="entry name" value="ATPASE AAA-TYPE CORE DOMAIN-CONTAINING PROTEIN"/>
    <property type="match status" value="1"/>
</dbReference>
<keyword evidence="7" id="KW-0067">ATP-binding</keyword>
<dbReference type="GO" id="GO:0005886">
    <property type="term" value="C:plasma membrane"/>
    <property type="evidence" value="ECO:0007669"/>
    <property type="project" value="UniProtKB-SubCell"/>
</dbReference>
<dbReference type="EMBL" id="NBZD01000001">
    <property type="protein sequence ID" value="PNH19781.1"/>
    <property type="molecule type" value="Genomic_DNA"/>
</dbReference>
<comment type="similarity">
    <text evidence="2">Belongs to the ABC transporter superfamily.</text>
</comment>
<evidence type="ECO:0000256" key="2">
    <source>
        <dbReference type="ARBA" id="ARBA00005417"/>
    </source>
</evidence>
<dbReference type="NCBIfam" id="TIGR01727">
    <property type="entry name" value="oligo_HPY"/>
    <property type="match status" value="1"/>
</dbReference>
<evidence type="ECO:0000259" key="10">
    <source>
        <dbReference type="PROSITE" id="PS50893"/>
    </source>
</evidence>
<keyword evidence="5" id="KW-0997">Cell inner membrane</keyword>
<name>A0A2J8B4T1_9FIRM</name>
<evidence type="ECO:0000256" key="7">
    <source>
        <dbReference type="ARBA" id="ARBA00022840"/>
    </source>
</evidence>
<dbReference type="GO" id="GO:0016887">
    <property type="term" value="F:ATP hydrolysis activity"/>
    <property type="evidence" value="ECO:0007669"/>
    <property type="project" value="InterPro"/>
</dbReference>
<dbReference type="InterPro" id="IPR003439">
    <property type="entry name" value="ABC_transporter-like_ATP-bd"/>
</dbReference>
<dbReference type="RefSeq" id="WP_102892324.1">
    <property type="nucleotide sequence ID" value="NZ_NBZD01000001.1"/>
</dbReference>
<dbReference type="FunFam" id="3.40.50.300:FF:000016">
    <property type="entry name" value="Oligopeptide ABC transporter ATP-binding component"/>
    <property type="match status" value="1"/>
</dbReference>
<dbReference type="PANTHER" id="PTHR43297">
    <property type="entry name" value="OLIGOPEPTIDE TRANSPORT ATP-BINDING PROTEIN APPD"/>
    <property type="match status" value="1"/>
</dbReference>
<dbReference type="Gene3D" id="3.40.50.300">
    <property type="entry name" value="P-loop containing nucleotide triphosphate hydrolases"/>
    <property type="match status" value="1"/>
</dbReference>
<keyword evidence="3" id="KW-0813">Transport</keyword>
<dbReference type="PROSITE" id="PS50893">
    <property type="entry name" value="ABC_TRANSPORTER_2"/>
    <property type="match status" value="1"/>
</dbReference>
<keyword evidence="6" id="KW-0547">Nucleotide-binding</keyword>
<dbReference type="InterPro" id="IPR027417">
    <property type="entry name" value="P-loop_NTPase"/>
</dbReference>